<feature type="domain" description="Asparaginase/glutaminase C-terminal" evidence="3">
    <location>
        <begin position="2"/>
        <end position="110"/>
    </location>
</feature>
<dbReference type="GO" id="GO:0009066">
    <property type="term" value="P:aspartate family amino acid metabolic process"/>
    <property type="evidence" value="ECO:0007669"/>
    <property type="project" value="UniProtKB-ARBA"/>
</dbReference>
<dbReference type="PIRSF" id="PIRSF500176">
    <property type="entry name" value="L_ASNase"/>
    <property type="match status" value="1"/>
</dbReference>
<evidence type="ECO:0000259" key="3">
    <source>
        <dbReference type="Pfam" id="PF17763"/>
    </source>
</evidence>
<dbReference type="InterPro" id="IPR040919">
    <property type="entry name" value="Asparaginase_C"/>
</dbReference>
<evidence type="ECO:0000256" key="1">
    <source>
        <dbReference type="ARBA" id="ARBA00012920"/>
    </source>
</evidence>
<sequence>TIFPGIQENVVSNVFRIPGLKAVVLKTYGSGNAPQKPWFIRLLKEATQRGIVIVNISQCPAGMVEMARYETGLHLLDAGVISGFDATVESVLTKLMFLFGHNLTPKEVRNEMNRSIAGEFTRPEL</sequence>
<evidence type="ECO:0000313" key="4">
    <source>
        <dbReference type="EMBL" id="HJF06849.1"/>
    </source>
</evidence>
<dbReference type="PROSITE" id="PS51732">
    <property type="entry name" value="ASN_GLN_ASE_3"/>
    <property type="match status" value="1"/>
</dbReference>
<dbReference type="PIRSF" id="PIRSF001220">
    <property type="entry name" value="L-ASNase_gatD"/>
    <property type="match status" value="1"/>
</dbReference>
<dbReference type="SUPFAM" id="SSF53774">
    <property type="entry name" value="Glutaminase/Asparaginase"/>
    <property type="match status" value="1"/>
</dbReference>
<gene>
    <name evidence="4" type="ORF">K8U81_01465</name>
</gene>
<dbReference type="GO" id="GO:0004067">
    <property type="term" value="F:asparaginase activity"/>
    <property type="evidence" value="ECO:0007669"/>
    <property type="project" value="UniProtKB-UniRule"/>
</dbReference>
<reference evidence="4" key="1">
    <citation type="journal article" date="2021" name="PeerJ">
        <title>Extensive microbial diversity within the chicken gut microbiome revealed by metagenomics and culture.</title>
        <authorList>
            <person name="Gilroy R."/>
            <person name="Ravi A."/>
            <person name="Getino M."/>
            <person name="Pursley I."/>
            <person name="Horton D.L."/>
            <person name="Alikhan N.F."/>
            <person name="Baker D."/>
            <person name="Gharbi K."/>
            <person name="Hall N."/>
            <person name="Watson M."/>
            <person name="Adriaenssens E.M."/>
            <person name="Foster-Nyarko E."/>
            <person name="Jarju S."/>
            <person name="Secka A."/>
            <person name="Antonio M."/>
            <person name="Oren A."/>
            <person name="Chaudhuri R.R."/>
            <person name="La Ragione R."/>
            <person name="Hildebrand F."/>
            <person name="Pallen M.J."/>
        </authorList>
    </citation>
    <scope>NUCLEOTIDE SEQUENCE</scope>
    <source>
        <strain evidence="4">CHK165-8395</strain>
    </source>
</reference>
<proteinExistence type="predicted"/>
<organism evidence="4 5">
    <name type="scientific">Phocaeicola coprocola</name>
    <dbReference type="NCBI Taxonomy" id="310298"/>
    <lineage>
        <taxon>Bacteria</taxon>
        <taxon>Pseudomonadati</taxon>
        <taxon>Bacteroidota</taxon>
        <taxon>Bacteroidia</taxon>
        <taxon>Bacteroidales</taxon>
        <taxon>Bacteroidaceae</taxon>
        <taxon>Phocaeicola</taxon>
    </lineage>
</organism>
<name>A0A921K266_9BACT</name>
<accession>A0A921K266</accession>
<evidence type="ECO:0000256" key="2">
    <source>
        <dbReference type="ARBA" id="ARBA00022801"/>
    </source>
</evidence>
<keyword evidence="2" id="KW-0378">Hydrolase</keyword>
<dbReference type="EC" id="3.5.1.1" evidence="1"/>
<dbReference type="InterPro" id="IPR006034">
    <property type="entry name" value="Asparaginase/glutaminase-like"/>
</dbReference>
<dbReference type="FunFam" id="3.40.50.40:FF:000001">
    <property type="entry name" value="L-asparaginase 1"/>
    <property type="match status" value="1"/>
</dbReference>
<dbReference type="Gene3D" id="3.40.50.40">
    <property type="match status" value="1"/>
</dbReference>
<feature type="non-terminal residue" evidence="4">
    <location>
        <position position="1"/>
    </location>
</feature>
<dbReference type="Proteomes" id="UP000718012">
    <property type="component" value="Unassembled WGS sequence"/>
</dbReference>
<dbReference type="EMBL" id="DYXD01000032">
    <property type="protein sequence ID" value="HJF06849.1"/>
    <property type="molecule type" value="Genomic_DNA"/>
</dbReference>
<dbReference type="InterPro" id="IPR036152">
    <property type="entry name" value="Asp/glu_Ase-like_sf"/>
</dbReference>
<reference evidence="4" key="2">
    <citation type="submission" date="2021-09" db="EMBL/GenBank/DDBJ databases">
        <authorList>
            <person name="Gilroy R."/>
        </authorList>
    </citation>
    <scope>NUCLEOTIDE SEQUENCE</scope>
    <source>
        <strain evidence="4">CHK165-8395</strain>
    </source>
</reference>
<dbReference type="InterPro" id="IPR027473">
    <property type="entry name" value="L-asparaginase_C"/>
</dbReference>
<evidence type="ECO:0000313" key="5">
    <source>
        <dbReference type="Proteomes" id="UP000718012"/>
    </source>
</evidence>
<comment type="caution">
    <text evidence="4">The sequence shown here is derived from an EMBL/GenBank/DDBJ whole genome shotgun (WGS) entry which is preliminary data.</text>
</comment>
<dbReference type="AlphaFoldDB" id="A0A921K266"/>
<dbReference type="Pfam" id="PF17763">
    <property type="entry name" value="Asparaginase_C"/>
    <property type="match status" value="1"/>
</dbReference>
<dbReference type="PANTHER" id="PTHR11707">
    <property type="entry name" value="L-ASPARAGINASE"/>
    <property type="match status" value="1"/>
</dbReference>
<dbReference type="PANTHER" id="PTHR11707:SF28">
    <property type="entry name" value="60 KDA LYSOPHOSPHOLIPASE"/>
    <property type="match status" value="1"/>
</dbReference>
<protein>
    <recommendedName>
        <fullName evidence="1">asparaginase</fullName>
        <ecNumber evidence="1">3.5.1.1</ecNumber>
    </recommendedName>
</protein>